<keyword evidence="3" id="KW-1185">Reference proteome</keyword>
<proteinExistence type="predicted"/>
<dbReference type="GO" id="GO:0016787">
    <property type="term" value="F:hydrolase activity"/>
    <property type="evidence" value="ECO:0007669"/>
    <property type="project" value="UniProtKB-KW"/>
</dbReference>
<reference evidence="2 3" key="1">
    <citation type="submission" date="2018-12" db="EMBL/GenBank/DDBJ databases">
        <title>three novel Halomonas strain isolated from plants.</title>
        <authorList>
            <person name="Sun C."/>
        </authorList>
    </citation>
    <scope>NUCLEOTIDE SEQUENCE [LARGE SCALE GENOMIC DNA]</scope>
    <source>
        <strain evidence="2 3">RC</strain>
    </source>
</reference>
<evidence type="ECO:0000256" key="1">
    <source>
        <dbReference type="SAM" id="MobiDB-lite"/>
    </source>
</evidence>
<dbReference type="RefSeq" id="WP_126981470.1">
    <property type="nucleotide sequence ID" value="NZ_RZHD01000003.1"/>
</dbReference>
<dbReference type="Proteomes" id="UP000286912">
    <property type="component" value="Unassembled WGS sequence"/>
</dbReference>
<feature type="region of interest" description="Disordered" evidence="1">
    <location>
        <begin position="104"/>
        <end position="140"/>
    </location>
</feature>
<dbReference type="EMBL" id="RZHD01000003">
    <property type="protein sequence ID" value="RUR48806.1"/>
    <property type="molecule type" value="Genomic_DNA"/>
</dbReference>
<gene>
    <name evidence="2" type="ORF">ELY37_02850</name>
</gene>
<comment type="caution">
    <text evidence="2">The sequence shown here is derived from an EMBL/GenBank/DDBJ whole genome shotgun (WGS) entry which is preliminary data.</text>
</comment>
<keyword evidence="2" id="KW-0378">Hydrolase</keyword>
<dbReference type="AlphaFoldDB" id="A0A3S0WQ01"/>
<dbReference type="InterPro" id="IPR048683">
    <property type="entry name" value="Sf6_terminase"/>
</dbReference>
<sequence length="140" mass="15382">MARPTKYTKAMTAKLCARLANGESLRSICLSEEFPDKSTILLWVVDGEHAEFSDQYRRAREAAGYAHADRIIDTVDKVSTAELDPQSAKAMLDGLKWAAERMAPKAHSPKVLQEHTSPDGSMTPKPTTIQLVAPNEQSDA</sequence>
<evidence type="ECO:0000313" key="2">
    <source>
        <dbReference type="EMBL" id="RUR48806.1"/>
    </source>
</evidence>
<name>A0A3S0WQ01_9GAMM</name>
<evidence type="ECO:0000313" key="3">
    <source>
        <dbReference type="Proteomes" id="UP000286912"/>
    </source>
</evidence>
<feature type="compositionally biased region" description="Polar residues" evidence="1">
    <location>
        <begin position="118"/>
        <end position="140"/>
    </location>
</feature>
<dbReference type="Pfam" id="PF20901">
    <property type="entry name" value="Sf6_terminase"/>
    <property type="match status" value="1"/>
</dbReference>
<organism evidence="2 3">
    <name type="scientific">Vreelandella populi</name>
    <dbReference type="NCBI Taxonomy" id="2498858"/>
    <lineage>
        <taxon>Bacteria</taxon>
        <taxon>Pseudomonadati</taxon>
        <taxon>Pseudomonadota</taxon>
        <taxon>Gammaproteobacteria</taxon>
        <taxon>Oceanospirillales</taxon>
        <taxon>Halomonadaceae</taxon>
        <taxon>Vreelandella</taxon>
    </lineage>
</organism>
<dbReference type="Gene3D" id="1.10.10.60">
    <property type="entry name" value="Homeodomain-like"/>
    <property type="match status" value="1"/>
</dbReference>
<accession>A0A3S0WQ01</accession>
<dbReference type="OrthoDB" id="7573036at2"/>
<protein>
    <submittedName>
        <fullName evidence="2">Ubiquitin carboxyl-hydrolase</fullName>
    </submittedName>
</protein>